<protein>
    <submittedName>
        <fullName evidence="1">Uncharacterized protein</fullName>
    </submittedName>
</protein>
<evidence type="ECO:0000313" key="2">
    <source>
        <dbReference type="Proteomes" id="UP001055811"/>
    </source>
</evidence>
<proteinExistence type="predicted"/>
<name>A0ACB9BD90_CICIN</name>
<keyword evidence="2" id="KW-1185">Reference proteome</keyword>
<reference evidence="1 2" key="2">
    <citation type="journal article" date="2022" name="Mol. Ecol. Resour.">
        <title>The genomes of chicory, endive, great burdock and yacon provide insights into Asteraceae paleo-polyploidization history and plant inulin production.</title>
        <authorList>
            <person name="Fan W."/>
            <person name="Wang S."/>
            <person name="Wang H."/>
            <person name="Wang A."/>
            <person name="Jiang F."/>
            <person name="Liu H."/>
            <person name="Zhao H."/>
            <person name="Xu D."/>
            <person name="Zhang Y."/>
        </authorList>
    </citation>
    <scope>NUCLEOTIDE SEQUENCE [LARGE SCALE GENOMIC DNA]</scope>
    <source>
        <strain evidence="2">cv. Punajuju</strain>
        <tissue evidence="1">Leaves</tissue>
    </source>
</reference>
<gene>
    <name evidence="1" type="ORF">L2E82_31474</name>
</gene>
<dbReference type="Proteomes" id="UP001055811">
    <property type="component" value="Linkage Group LG06"/>
</dbReference>
<organism evidence="1 2">
    <name type="scientific">Cichorium intybus</name>
    <name type="common">Chicory</name>
    <dbReference type="NCBI Taxonomy" id="13427"/>
    <lineage>
        <taxon>Eukaryota</taxon>
        <taxon>Viridiplantae</taxon>
        <taxon>Streptophyta</taxon>
        <taxon>Embryophyta</taxon>
        <taxon>Tracheophyta</taxon>
        <taxon>Spermatophyta</taxon>
        <taxon>Magnoliopsida</taxon>
        <taxon>eudicotyledons</taxon>
        <taxon>Gunneridae</taxon>
        <taxon>Pentapetalae</taxon>
        <taxon>asterids</taxon>
        <taxon>campanulids</taxon>
        <taxon>Asterales</taxon>
        <taxon>Asteraceae</taxon>
        <taxon>Cichorioideae</taxon>
        <taxon>Cichorieae</taxon>
        <taxon>Cichoriinae</taxon>
        <taxon>Cichorium</taxon>
    </lineage>
</organism>
<sequence>MRHIVVCIECLGILSYVKMGLNGNIYMLTILFGDMWDCCLHLTVRQTTVRYNEHQVDYRHDEIPISNDLDM</sequence>
<accession>A0ACB9BD90</accession>
<reference evidence="2" key="1">
    <citation type="journal article" date="2022" name="Mol. Ecol. Resour.">
        <title>The genomes of chicory, endive, great burdock and yacon provide insights into Asteraceae palaeo-polyploidization history and plant inulin production.</title>
        <authorList>
            <person name="Fan W."/>
            <person name="Wang S."/>
            <person name="Wang H."/>
            <person name="Wang A."/>
            <person name="Jiang F."/>
            <person name="Liu H."/>
            <person name="Zhao H."/>
            <person name="Xu D."/>
            <person name="Zhang Y."/>
        </authorList>
    </citation>
    <scope>NUCLEOTIDE SEQUENCE [LARGE SCALE GENOMIC DNA]</scope>
    <source>
        <strain evidence="2">cv. Punajuju</strain>
    </source>
</reference>
<dbReference type="EMBL" id="CM042014">
    <property type="protein sequence ID" value="KAI3720487.1"/>
    <property type="molecule type" value="Genomic_DNA"/>
</dbReference>
<comment type="caution">
    <text evidence="1">The sequence shown here is derived from an EMBL/GenBank/DDBJ whole genome shotgun (WGS) entry which is preliminary data.</text>
</comment>
<evidence type="ECO:0000313" key="1">
    <source>
        <dbReference type="EMBL" id="KAI3720487.1"/>
    </source>
</evidence>